<dbReference type="KEGG" id="fro:AALO17_06690"/>
<dbReference type="STRING" id="1702221.AALO17_06690"/>
<evidence type="ECO:0000313" key="2">
    <source>
        <dbReference type="Proteomes" id="UP000069771"/>
    </source>
</evidence>
<dbReference type="InterPro" id="IPR054263">
    <property type="entry name" value="DUF6994"/>
</dbReference>
<dbReference type="Proteomes" id="UP000069771">
    <property type="component" value="Chromosome"/>
</dbReference>
<sequence>MDFRGFVDFFLLNDWVNSSYEVIDQSKTGTVLPQTVKELEHWLFRMEELTDARCRRIEESVSSRLA</sequence>
<keyword evidence="2" id="KW-1185">Reference proteome</keyword>
<dbReference type="EMBL" id="CP011391">
    <property type="protein sequence ID" value="AMK53803.1"/>
    <property type="molecule type" value="Genomic_DNA"/>
</dbReference>
<name>A0A140DT26_9FIRM</name>
<reference evidence="1 2" key="1">
    <citation type="journal article" date="2016" name="Gut Pathog.">
        <title>Whole genome sequencing of "Faecalibaculum rodentium" ALO17, isolated from C57BL/6J laboratory mouse feces.</title>
        <authorList>
            <person name="Lim S."/>
            <person name="Chang D.H."/>
            <person name="Ahn S."/>
            <person name="Kim B.C."/>
        </authorList>
    </citation>
    <scope>NUCLEOTIDE SEQUENCE [LARGE SCALE GENOMIC DNA]</scope>
    <source>
        <strain evidence="1 2">Alo17</strain>
    </source>
</reference>
<dbReference type="Pfam" id="PF22507">
    <property type="entry name" value="DUF6994"/>
    <property type="match status" value="1"/>
</dbReference>
<proteinExistence type="predicted"/>
<organism evidence="1 2">
    <name type="scientific">Faecalibaculum rodentium</name>
    <dbReference type="NCBI Taxonomy" id="1702221"/>
    <lineage>
        <taxon>Bacteria</taxon>
        <taxon>Bacillati</taxon>
        <taxon>Bacillota</taxon>
        <taxon>Erysipelotrichia</taxon>
        <taxon>Erysipelotrichales</taxon>
        <taxon>Erysipelotrichaceae</taxon>
        <taxon>Faecalibaculum</taxon>
    </lineage>
</organism>
<dbReference type="AlphaFoldDB" id="A0A140DT26"/>
<accession>A0A140DT26</accession>
<evidence type="ECO:0000313" key="1">
    <source>
        <dbReference type="EMBL" id="AMK53803.1"/>
    </source>
</evidence>
<protein>
    <submittedName>
        <fullName evidence="1">Uncharacterized protein</fullName>
    </submittedName>
</protein>
<gene>
    <name evidence="1" type="ORF">AALO17_06690</name>
</gene>